<dbReference type="KEGG" id="tje:TJEJU_1280"/>
<gene>
    <name evidence="1" type="ORF">TJEJU_1280</name>
</gene>
<name>A0A238U8W5_9FLAO</name>
<proteinExistence type="predicted"/>
<protein>
    <submittedName>
        <fullName evidence="1">Uncharacterized protein</fullName>
    </submittedName>
</protein>
<dbReference type="EMBL" id="LT899436">
    <property type="protein sequence ID" value="SNR15018.1"/>
    <property type="molecule type" value="Genomic_DNA"/>
</dbReference>
<evidence type="ECO:0000313" key="1">
    <source>
        <dbReference type="EMBL" id="SNR15018.1"/>
    </source>
</evidence>
<dbReference type="Proteomes" id="UP000215214">
    <property type="component" value="Chromosome TJEJU"/>
</dbReference>
<sequence length="391" mass="44800">MLSNFSEKLSKKLSLTKNIMDQNQLPTAIVLPSLDINIEDQWEKTRGIATPRFSTVSEIYPNQNFQIIIVLGKYKIVDNKIRVNITCDVESTDGKTTLPSDFNITLEANLEKFIGLILLPKLPVFTFNSTYPEGEYKVIVKVNDTQTEEDVEVIENTVTLRKDFPNKPLELKDELETWRQNYYLDPKPNELLHAYFKSLDEIGINNDASILFYVEALNNSLFLADDINRLLADENLPQLHRNGLNILLARSNYKNVDLENFSDQELKILHEIREEGFYNPLLLEETVSHPRGLDMLWSLFFANGKYENIEKIIDALALTEGKDPENLKDLPQEEAIAFAIGSASFWSLGVNGKHHPLVKTFMIYKVNQPNIPEYVKDSLISILTEMDAEEN</sequence>
<reference evidence="1 2" key="1">
    <citation type="submission" date="2017-07" db="EMBL/GenBank/DDBJ databases">
        <authorList>
            <person name="Sun Z.S."/>
            <person name="Albrecht U."/>
            <person name="Echele G."/>
            <person name="Lee C.C."/>
        </authorList>
    </citation>
    <scope>NUCLEOTIDE SEQUENCE [LARGE SCALE GENOMIC DNA]</scope>
    <source>
        <strain evidence="2">type strain: KCTC 22618</strain>
    </source>
</reference>
<accession>A0A238U8W5</accession>
<dbReference type="AlphaFoldDB" id="A0A238U8W5"/>
<keyword evidence="2" id="KW-1185">Reference proteome</keyword>
<evidence type="ECO:0000313" key="2">
    <source>
        <dbReference type="Proteomes" id="UP000215214"/>
    </source>
</evidence>
<organism evidence="1 2">
    <name type="scientific">Tenacibaculum jejuense</name>
    <dbReference type="NCBI Taxonomy" id="584609"/>
    <lineage>
        <taxon>Bacteria</taxon>
        <taxon>Pseudomonadati</taxon>
        <taxon>Bacteroidota</taxon>
        <taxon>Flavobacteriia</taxon>
        <taxon>Flavobacteriales</taxon>
        <taxon>Flavobacteriaceae</taxon>
        <taxon>Tenacibaculum</taxon>
    </lineage>
</organism>